<accession>A0ACB7ZU04</accession>
<evidence type="ECO:0000313" key="1">
    <source>
        <dbReference type="EMBL" id="KAH7904172.1"/>
    </source>
</evidence>
<sequence>MPIRVIDTWFGTFCDRSQIYYNFTQLHEYLNANGDVQKIEQLVQGYFDFAILSHRWELGEPLFRHVDKALRDEDVASIYMMRTPPGVKKLQQFAEPRQSGYRWAWSDTCCIDKSSSAETQESINSMFQWYRNSAITVVYLAGLEDSKLEKGSRRPAAQTSSPPSSGTDVPSQPLFDPSSDYPPFDNPVTLEIVRSRDSAKDWPCF</sequence>
<keyword evidence="2" id="KW-1185">Reference proteome</keyword>
<dbReference type="Proteomes" id="UP000790377">
    <property type="component" value="Unassembled WGS sequence"/>
</dbReference>
<protein>
    <submittedName>
        <fullName evidence="1">Uncharacterized protein</fullName>
    </submittedName>
</protein>
<organism evidence="1 2">
    <name type="scientific">Hygrophoropsis aurantiaca</name>
    <dbReference type="NCBI Taxonomy" id="72124"/>
    <lineage>
        <taxon>Eukaryota</taxon>
        <taxon>Fungi</taxon>
        <taxon>Dikarya</taxon>
        <taxon>Basidiomycota</taxon>
        <taxon>Agaricomycotina</taxon>
        <taxon>Agaricomycetes</taxon>
        <taxon>Agaricomycetidae</taxon>
        <taxon>Boletales</taxon>
        <taxon>Coniophorineae</taxon>
        <taxon>Hygrophoropsidaceae</taxon>
        <taxon>Hygrophoropsis</taxon>
    </lineage>
</organism>
<evidence type="ECO:0000313" key="2">
    <source>
        <dbReference type="Proteomes" id="UP000790377"/>
    </source>
</evidence>
<reference evidence="1" key="1">
    <citation type="journal article" date="2021" name="New Phytol.">
        <title>Evolutionary innovations through gain and loss of genes in the ectomycorrhizal Boletales.</title>
        <authorList>
            <person name="Wu G."/>
            <person name="Miyauchi S."/>
            <person name="Morin E."/>
            <person name="Kuo A."/>
            <person name="Drula E."/>
            <person name="Varga T."/>
            <person name="Kohler A."/>
            <person name="Feng B."/>
            <person name="Cao Y."/>
            <person name="Lipzen A."/>
            <person name="Daum C."/>
            <person name="Hundley H."/>
            <person name="Pangilinan J."/>
            <person name="Johnson J."/>
            <person name="Barry K."/>
            <person name="LaButti K."/>
            <person name="Ng V."/>
            <person name="Ahrendt S."/>
            <person name="Min B."/>
            <person name="Choi I.G."/>
            <person name="Park H."/>
            <person name="Plett J.M."/>
            <person name="Magnuson J."/>
            <person name="Spatafora J.W."/>
            <person name="Nagy L.G."/>
            <person name="Henrissat B."/>
            <person name="Grigoriev I.V."/>
            <person name="Yang Z.L."/>
            <person name="Xu J."/>
            <person name="Martin F.M."/>
        </authorList>
    </citation>
    <scope>NUCLEOTIDE SEQUENCE</scope>
    <source>
        <strain evidence="1">ATCC 28755</strain>
    </source>
</reference>
<dbReference type="EMBL" id="MU268582">
    <property type="protein sequence ID" value="KAH7904172.1"/>
    <property type="molecule type" value="Genomic_DNA"/>
</dbReference>
<name>A0ACB7ZU04_9AGAM</name>
<proteinExistence type="predicted"/>
<gene>
    <name evidence="1" type="ORF">BJ138DRAFT_1167038</name>
</gene>
<comment type="caution">
    <text evidence="1">The sequence shown here is derived from an EMBL/GenBank/DDBJ whole genome shotgun (WGS) entry which is preliminary data.</text>
</comment>